<evidence type="ECO:0000313" key="3">
    <source>
        <dbReference type="EMBL" id="AXE82426.1"/>
    </source>
</evidence>
<dbReference type="RefSeq" id="WP_114242409.1">
    <property type="nucleotide sequence ID" value="NZ_CP027306.1"/>
</dbReference>
<evidence type="ECO:0000313" key="4">
    <source>
        <dbReference type="Proteomes" id="UP000252698"/>
    </source>
</evidence>
<evidence type="ECO:0000256" key="1">
    <source>
        <dbReference type="SAM" id="SignalP"/>
    </source>
</evidence>
<dbReference type="Proteomes" id="UP000252698">
    <property type="component" value="Chromosome"/>
</dbReference>
<proteinExistence type="predicted"/>
<accession>A0A2Z5J5Z9</accession>
<dbReference type="EMBL" id="CP027306">
    <property type="protein sequence ID" value="AXE75740.1"/>
    <property type="molecule type" value="Genomic_DNA"/>
</dbReference>
<reference evidence="2 4" key="1">
    <citation type="journal article" date="2018" name="Front. Microbiol.">
        <title>Genome Sequencing of Streptomyces atratus SCSIOZH16 and Activation Production of Nocardamine via Metabolic Engineering.</title>
        <authorList>
            <person name="Li Y."/>
            <person name="Zhang C."/>
            <person name="Liu C."/>
            <person name="Ju J."/>
            <person name="Ma J."/>
        </authorList>
    </citation>
    <scope>NUCLEOTIDE SEQUENCE [LARGE SCALE GENOMIC DNA]</scope>
    <source>
        <strain evidence="2 4">SCSIO_ZH16</strain>
    </source>
</reference>
<evidence type="ECO:0000313" key="2">
    <source>
        <dbReference type="EMBL" id="AXE75740.1"/>
    </source>
</evidence>
<evidence type="ECO:0008006" key="5">
    <source>
        <dbReference type="Google" id="ProtNLM"/>
    </source>
</evidence>
<dbReference type="EMBL" id="CP027306">
    <property type="protein sequence ID" value="AXE82426.1"/>
    <property type="molecule type" value="Genomic_DNA"/>
</dbReference>
<dbReference type="AlphaFoldDB" id="A0A2Z5J5Z9"/>
<feature type="chain" id="PRO_5036059812" description="Secreted protein" evidence="1">
    <location>
        <begin position="31"/>
        <end position="151"/>
    </location>
</feature>
<gene>
    <name evidence="2" type="ORF">C5746_00600</name>
    <name evidence="3" type="ORF">C5746_42635</name>
</gene>
<keyword evidence="1" id="KW-0732">Signal</keyword>
<protein>
    <recommendedName>
        <fullName evidence="5">Secreted protein</fullName>
    </recommendedName>
</protein>
<dbReference type="KEGG" id="sata:C5746_00600"/>
<dbReference type="GeneID" id="95524881"/>
<feature type="signal peptide" evidence="1">
    <location>
        <begin position="1"/>
        <end position="30"/>
    </location>
</feature>
<organism evidence="2 4">
    <name type="scientific">Streptomyces atratus</name>
    <dbReference type="NCBI Taxonomy" id="1893"/>
    <lineage>
        <taxon>Bacteria</taxon>
        <taxon>Bacillati</taxon>
        <taxon>Actinomycetota</taxon>
        <taxon>Actinomycetes</taxon>
        <taxon>Kitasatosporales</taxon>
        <taxon>Streptomycetaceae</taxon>
        <taxon>Streptomyces</taxon>
    </lineage>
</organism>
<dbReference type="KEGG" id="sata:C5746_42635"/>
<name>A0A2Z5J5Z9_STRAR</name>
<sequence>MIRPLRGTTTFFAAAAAVAGLAVTAAPAAAATSYSPVGRAPAARDLPESPDAAKARELLAGLGVADEAVGVICGTDGRSGLSVGTAHARDCATALQVASAYTRSWNSGGEGATTVHAAGSVWSCREQPGPLNPYQECVETGGTGRWVTLTS</sequence>